<protein>
    <submittedName>
        <fullName evidence="2">Uncharacterized protein</fullName>
    </submittedName>
</protein>
<name>A0ABN7RWB0_THEXY</name>
<feature type="transmembrane region" description="Helical" evidence="1">
    <location>
        <begin position="164"/>
        <end position="187"/>
    </location>
</feature>
<evidence type="ECO:0000256" key="1">
    <source>
        <dbReference type="SAM" id="Phobius"/>
    </source>
</evidence>
<gene>
    <name evidence="2" type="primary">txxe 1106-M1_3069</name>
    <name evidence="2" type="ORF">TXXE_08750</name>
</gene>
<feature type="transmembrane region" description="Helical" evidence="1">
    <location>
        <begin position="57"/>
        <end position="77"/>
    </location>
</feature>
<keyword evidence="3" id="KW-1185">Reference proteome</keyword>
<organism evidence="2 3">
    <name type="scientific">Thermobacillus xylanilyticus</name>
    <dbReference type="NCBI Taxonomy" id="76633"/>
    <lineage>
        <taxon>Bacteria</taxon>
        <taxon>Bacillati</taxon>
        <taxon>Bacillota</taxon>
        <taxon>Bacilli</taxon>
        <taxon>Bacillales</taxon>
        <taxon>Paenibacillaceae</taxon>
        <taxon>Thermobacillus</taxon>
    </lineage>
</organism>
<keyword evidence="1" id="KW-0472">Membrane</keyword>
<proteinExistence type="predicted"/>
<feature type="transmembrane region" description="Helical" evidence="1">
    <location>
        <begin position="193"/>
        <end position="214"/>
    </location>
</feature>
<feature type="transmembrane region" description="Helical" evidence="1">
    <location>
        <begin position="122"/>
        <end position="143"/>
    </location>
</feature>
<dbReference type="Proteomes" id="UP000681526">
    <property type="component" value="Unassembled WGS sequence"/>
</dbReference>
<reference evidence="2 3" key="1">
    <citation type="submission" date="2021-04" db="EMBL/GenBank/DDBJ databases">
        <authorList>
            <person name="Rakotoarivonina H."/>
        </authorList>
    </citation>
    <scope>NUCLEOTIDE SEQUENCE [LARGE SCALE GENOMIC DNA]</scope>
    <source>
        <strain evidence="2 3">XE</strain>
    </source>
</reference>
<keyword evidence="1" id="KW-1133">Transmembrane helix</keyword>
<accession>A0ABN7RWB0</accession>
<dbReference type="EMBL" id="CAJRAY010000041">
    <property type="protein sequence ID" value="CAG5085466.1"/>
    <property type="molecule type" value="Genomic_DNA"/>
</dbReference>
<sequence length="222" mass="26001">MDYILFLIGSSFEYFAYFVFMFTLFRFRIKPKMIAFTLLIAFLMSQISYVTRLNENLAEFSSYIQLILLVIWFCLLFRVPMFYSIIMNFSGFVAGFVLQGIVVSGLMFMLDLTLTDIQNNPWIMSSIQVLTAILELALCRLLYVMNWNFDFVPTSHRADVRFSGTNAILLFTIVLCISLGAAAAYLFRDKFDNYFLFTYIVFFVTLPIFLYYLLRKDYEDAS</sequence>
<feature type="transmembrane region" description="Helical" evidence="1">
    <location>
        <begin position="34"/>
        <end position="51"/>
    </location>
</feature>
<evidence type="ECO:0000313" key="3">
    <source>
        <dbReference type="Proteomes" id="UP000681526"/>
    </source>
</evidence>
<keyword evidence="1" id="KW-0812">Transmembrane</keyword>
<comment type="caution">
    <text evidence="2">The sequence shown here is derived from an EMBL/GenBank/DDBJ whole genome shotgun (WGS) entry which is preliminary data.</text>
</comment>
<evidence type="ECO:0000313" key="2">
    <source>
        <dbReference type="EMBL" id="CAG5085466.1"/>
    </source>
</evidence>
<feature type="transmembrane region" description="Helical" evidence="1">
    <location>
        <begin position="89"/>
        <end position="110"/>
    </location>
</feature>
<dbReference type="RefSeq" id="WP_015255112.1">
    <property type="nucleotide sequence ID" value="NZ_CAJRAY010000041.1"/>
</dbReference>
<feature type="transmembrane region" description="Helical" evidence="1">
    <location>
        <begin position="6"/>
        <end position="27"/>
    </location>
</feature>